<evidence type="ECO:0000256" key="3">
    <source>
        <dbReference type="ARBA" id="ARBA00022475"/>
    </source>
</evidence>
<comment type="function">
    <text evidence="5">Has immunoglobulin-binding and hemagglutination properties, and can bind to mannose. Essential for virulence. May be involved in LPS biosynthesis or polysaccharide transport.</text>
</comment>
<evidence type="ECO:0000313" key="8">
    <source>
        <dbReference type="Proteomes" id="UP001169063"/>
    </source>
</evidence>
<gene>
    <name evidence="7" type="ORF">Q0812_00420</name>
</gene>
<feature type="chain" id="PRO_5046549049" description="Lectin-like protein BA14k" evidence="6">
    <location>
        <begin position="21"/>
        <end position="135"/>
    </location>
</feature>
<evidence type="ECO:0000256" key="6">
    <source>
        <dbReference type="SAM" id="SignalP"/>
    </source>
</evidence>
<dbReference type="RefSeq" id="WP_302108319.1">
    <property type="nucleotide sequence ID" value="NZ_JAUKTR010000001.1"/>
</dbReference>
<keyword evidence="4" id="KW-0430">Lectin</keyword>
<sequence length="135" mass="15883">MKPLVLGLALAAVIAAPALAHDRQHRRHYSVPSYADQYDRPGDYRCDAYWDRGRDDCDAAWRGPFRSSYGHGYVYRRHSSYGHGYTPGYGYGHQPSYDHGGRDWDRVRWCEARFRSYDPRTGYYRTYDGRMRWCG</sequence>
<keyword evidence="6" id="KW-0732">Signal</keyword>
<dbReference type="Proteomes" id="UP001169063">
    <property type="component" value="Unassembled WGS sequence"/>
</dbReference>
<evidence type="ECO:0000256" key="5">
    <source>
        <dbReference type="ARBA" id="ARBA00025321"/>
    </source>
</evidence>
<dbReference type="EMBL" id="JAUKTR010000001">
    <property type="protein sequence ID" value="MDO1557888.1"/>
    <property type="molecule type" value="Genomic_DNA"/>
</dbReference>
<protein>
    <recommendedName>
        <fullName evidence="2">Lectin-like protein BA14k</fullName>
    </recommendedName>
</protein>
<proteinExistence type="inferred from homology"/>
<keyword evidence="3" id="KW-0472">Membrane</keyword>
<keyword evidence="3" id="KW-1003">Cell membrane</keyword>
<evidence type="ECO:0000256" key="2">
    <source>
        <dbReference type="ARBA" id="ARBA00020552"/>
    </source>
</evidence>
<comment type="caution">
    <text evidence="7">The sequence shown here is derived from an EMBL/GenBank/DDBJ whole genome shotgun (WGS) entry which is preliminary data.</text>
</comment>
<name>A0ABT8SJT0_9CAUL</name>
<evidence type="ECO:0000313" key="7">
    <source>
        <dbReference type="EMBL" id="MDO1557888.1"/>
    </source>
</evidence>
<reference evidence="7" key="1">
    <citation type="submission" date="2023-07" db="EMBL/GenBank/DDBJ databases">
        <title>Brevundimonas soil sp. nov., isolated from the soil of chemical plant.</title>
        <authorList>
            <person name="Wu N."/>
        </authorList>
    </citation>
    <scope>NUCLEOTIDE SEQUENCE</scope>
    <source>
        <strain evidence="7">XZ-24</strain>
    </source>
</reference>
<dbReference type="InterPro" id="IPR012413">
    <property type="entry name" value="BA14K"/>
</dbReference>
<evidence type="ECO:0000256" key="4">
    <source>
        <dbReference type="ARBA" id="ARBA00022734"/>
    </source>
</evidence>
<feature type="signal peptide" evidence="6">
    <location>
        <begin position="1"/>
        <end position="20"/>
    </location>
</feature>
<dbReference type="Pfam" id="PF07886">
    <property type="entry name" value="BA14K"/>
    <property type="match status" value="1"/>
</dbReference>
<comment type="similarity">
    <text evidence="1">Belongs to the BA14k family.</text>
</comment>
<evidence type="ECO:0000256" key="1">
    <source>
        <dbReference type="ARBA" id="ARBA00010270"/>
    </source>
</evidence>
<accession>A0ABT8SJT0</accession>
<organism evidence="7 8">
    <name type="scientific">Peiella sedimenti</name>
    <dbReference type="NCBI Taxonomy" id="3061083"/>
    <lineage>
        <taxon>Bacteria</taxon>
        <taxon>Pseudomonadati</taxon>
        <taxon>Pseudomonadota</taxon>
        <taxon>Alphaproteobacteria</taxon>
        <taxon>Caulobacterales</taxon>
        <taxon>Caulobacteraceae</taxon>
        <taxon>Peiella</taxon>
    </lineage>
</organism>
<keyword evidence="8" id="KW-1185">Reference proteome</keyword>